<name>Q2SQD9_HAHCH</name>
<reference evidence="1 2" key="1">
    <citation type="journal article" date="2005" name="Nucleic Acids Res.">
        <title>Genomic blueprint of Hahella chejuensis, a marine microbe producing an algicidal agent.</title>
        <authorList>
            <person name="Jeong H."/>
            <person name="Yim J.H."/>
            <person name="Lee C."/>
            <person name="Choi S.-H."/>
            <person name="Park Y.K."/>
            <person name="Yoon S.H."/>
            <person name="Hur C.-G."/>
            <person name="Kang H.-Y."/>
            <person name="Kim D."/>
            <person name="Lee H.H."/>
            <person name="Park K.H."/>
            <person name="Park S.-H."/>
            <person name="Park H.-S."/>
            <person name="Lee H.K."/>
            <person name="Oh T.K."/>
            <person name="Kim J.F."/>
        </authorList>
    </citation>
    <scope>NUCLEOTIDE SEQUENCE [LARGE SCALE GENOMIC DNA]</scope>
    <source>
        <strain evidence="1 2">KCTC 2396</strain>
    </source>
</reference>
<evidence type="ECO:0000313" key="1">
    <source>
        <dbReference type="EMBL" id="ABC27135.1"/>
    </source>
</evidence>
<dbReference type="STRING" id="349521.HCH_00220"/>
<keyword evidence="2" id="KW-1185">Reference proteome</keyword>
<protein>
    <submittedName>
        <fullName evidence="1">Uncharacterized protein</fullName>
    </submittedName>
</protein>
<dbReference type="Proteomes" id="UP000000238">
    <property type="component" value="Chromosome"/>
</dbReference>
<accession>Q2SQD9</accession>
<evidence type="ECO:0000313" key="2">
    <source>
        <dbReference type="Proteomes" id="UP000000238"/>
    </source>
</evidence>
<dbReference type="AlphaFoldDB" id="Q2SQD9"/>
<gene>
    <name evidence="1" type="ordered locus">HCH_00220</name>
</gene>
<organism evidence="1 2">
    <name type="scientific">Hahella chejuensis (strain KCTC 2396)</name>
    <dbReference type="NCBI Taxonomy" id="349521"/>
    <lineage>
        <taxon>Bacteria</taxon>
        <taxon>Pseudomonadati</taxon>
        <taxon>Pseudomonadota</taxon>
        <taxon>Gammaproteobacteria</taxon>
        <taxon>Oceanospirillales</taxon>
        <taxon>Hahellaceae</taxon>
        <taxon>Hahella</taxon>
    </lineage>
</organism>
<proteinExistence type="predicted"/>
<dbReference type="HOGENOM" id="CLU_3382128_0_0_6"/>
<dbReference type="KEGG" id="hch:HCH_00220"/>
<sequence>MRYLYFQAHSFTYGQILPSTSSSPLSIHSLSNF</sequence>
<dbReference type="EMBL" id="CP000155">
    <property type="protein sequence ID" value="ABC27135.1"/>
    <property type="molecule type" value="Genomic_DNA"/>
</dbReference>